<accession>A0A024SJ81</accession>
<gene>
    <name evidence="1" type="ORF">M419DRAFT_71285</name>
</gene>
<sequence>MNTKSKKKWKRRRILCWFWPWSSDDLGLPTGRWLPAIGVNMAAPGISLDLRTTKSKGILLGMIDDYASSMKLYGRTHTKATTVKD</sequence>
<dbReference type="EMBL" id="KI911140">
    <property type="protein sequence ID" value="ETS05837.1"/>
    <property type="molecule type" value="Genomic_DNA"/>
</dbReference>
<dbReference type="AlphaFoldDB" id="A0A024SJ81"/>
<organism evidence="1 2">
    <name type="scientific">Hypocrea jecorina (strain ATCC 56765 / BCRC 32924 / NRRL 11460 / Rut C-30)</name>
    <name type="common">Trichoderma reesei</name>
    <dbReference type="NCBI Taxonomy" id="1344414"/>
    <lineage>
        <taxon>Eukaryota</taxon>
        <taxon>Fungi</taxon>
        <taxon>Dikarya</taxon>
        <taxon>Ascomycota</taxon>
        <taxon>Pezizomycotina</taxon>
        <taxon>Sordariomycetes</taxon>
        <taxon>Hypocreomycetidae</taxon>
        <taxon>Hypocreales</taxon>
        <taxon>Hypocreaceae</taxon>
        <taxon>Trichoderma</taxon>
    </lineage>
</organism>
<evidence type="ECO:0000313" key="2">
    <source>
        <dbReference type="Proteomes" id="UP000024376"/>
    </source>
</evidence>
<dbReference type="Proteomes" id="UP000024376">
    <property type="component" value="Unassembled WGS sequence"/>
</dbReference>
<proteinExistence type="predicted"/>
<name>A0A024SJ81_HYPJR</name>
<reference evidence="2" key="1">
    <citation type="journal article" date="2013" name="Ind. Biotechnol.">
        <title>Comparative genomics analysis of Trichoderma reesei strains.</title>
        <authorList>
            <person name="Koike H."/>
            <person name="Aerts A."/>
            <person name="LaButti K."/>
            <person name="Grigoriev I.V."/>
            <person name="Baker S.E."/>
        </authorList>
    </citation>
    <scope>NUCLEOTIDE SEQUENCE [LARGE SCALE GENOMIC DNA]</scope>
    <source>
        <strain evidence="2">ATCC 56765 / BCRC 32924 / NRRL 11460 / Rut C-30</strain>
    </source>
</reference>
<dbReference type="KEGG" id="trr:M419DRAFT_71285"/>
<dbReference type="HOGENOM" id="CLU_2512925_0_0_1"/>
<evidence type="ECO:0000313" key="1">
    <source>
        <dbReference type="EMBL" id="ETS05837.1"/>
    </source>
</evidence>
<protein>
    <submittedName>
        <fullName evidence="1">Uncharacterized protein</fullName>
    </submittedName>
</protein>